<evidence type="ECO:0000256" key="2">
    <source>
        <dbReference type="ARBA" id="ARBA00023180"/>
    </source>
</evidence>
<evidence type="ECO:0000313" key="5">
    <source>
        <dbReference type="EMBL" id="KAB0801136.1"/>
    </source>
</evidence>
<dbReference type="InParanoid" id="A0A1Y1MTJ5"/>
<comment type="similarity">
    <text evidence="1">Belongs to the GILT family.</text>
</comment>
<dbReference type="PANTHER" id="PTHR13234">
    <property type="entry name" value="GAMMA-INTERFERON INDUCIBLE LYSOSOMAL THIOL REDUCTASE GILT"/>
    <property type="match status" value="1"/>
</dbReference>
<dbReference type="PANTHER" id="PTHR13234:SF71">
    <property type="entry name" value="GAMMA-INTERFERON-INDUCIBLE LYSOSOMAL THIOL REDUCTASE-LIKE PROTEIN"/>
    <property type="match status" value="1"/>
</dbReference>
<dbReference type="Pfam" id="PF03227">
    <property type="entry name" value="GILT"/>
    <property type="match status" value="1"/>
</dbReference>
<keyword evidence="3" id="KW-0472">Membrane</keyword>
<evidence type="ECO:0000313" key="6">
    <source>
        <dbReference type="Proteomes" id="UP000327044"/>
    </source>
</evidence>
<dbReference type="FunCoup" id="A0A1Y1MTJ5">
    <property type="interactions" value="28"/>
</dbReference>
<reference evidence="5 6" key="2">
    <citation type="journal article" date="2018" name="Elife">
        <title>Firefly genomes illuminate parallel origins of bioluminescence in beetles.</title>
        <authorList>
            <person name="Fallon T.R."/>
            <person name="Lower S.E."/>
            <person name="Chang C.H."/>
            <person name="Bessho-Uehara M."/>
            <person name="Martin G.J."/>
            <person name="Bewick A.J."/>
            <person name="Behringer M."/>
            <person name="Debat H.J."/>
            <person name="Wong I."/>
            <person name="Day J.C."/>
            <person name="Suvorov A."/>
            <person name="Silva C.J."/>
            <person name="Stanger-Hall K.F."/>
            <person name="Hall D.W."/>
            <person name="Schmitz R.J."/>
            <person name="Nelson D.R."/>
            <person name="Lewis S.M."/>
            <person name="Shigenobu S."/>
            <person name="Bybee S.M."/>
            <person name="Larracuente A.M."/>
            <person name="Oba Y."/>
            <person name="Weng J.K."/>
        </authorList>
    </citation>
    <scope>NUCLEOTIDE SEQUENCE [LARGE SCALE GENOMIC DNA]</scope>
    <source>
        <strain evidence="5">1611_PpyrPB1</strain>
        <tissue evidence="5">Whole body</tissue>
    </source>
</reference>
<proteinExistence type="inferred from homology"/>
<dbReference type="GO" id="GO:0016671">
    <property type="term" value="F:oxidoreductase activity, acting on a sulfur group of donors, disulfide as acceptor"/>
    <property type="evidence" value="ECO:0007669"/>
    <property type="project" value="InterPro"/>
</dbReference>
<dbReference type="AlphaFoldDB" id="A0A1Y1MTJ5"/>
<dbReference type="OrthoDB" id="958254at2759"/>
<organism evidence="4">
    <name type="scientific">Photinus pyralis</name>
    <name type="common">Common eastern firefly</name>
    <name type="synonym">Lampyris pyralis</name>
    <dbReference type="NCBI Taxonomy" id="7054"/>
    <lineage>
        <taxon>Eukaryota</taxon>
        <taxon>Metazoa</taxon>
        <taxon>Ecdysozoa</taxon>
        <taxon>Arthropoda</taxon>
        <taxon>Hexapoda</taxon>
        <taxon>Insecta</taxon>
        <taxon>Pterygota</taxon>
        <taxon>Neoptera</taxon>
        <taxon>Endopterygota</taxon>
        <taxon>Coleoptera</taxon>
        <taxon>Polyphaga</taxon>
        <taxon>Elateriformia</taxon>
        <taxon>Elateroidea</taxon>
        <taxon>Lampyridae</taxon>
        <taxon>Lampyrinae</taxon>
        <taxon>Photinus</taxon>
    </lineage>
</organism>
<dbReference type="EMBL" id="VVIM01000003">
    <property type="protein sequence ID" value="KAB0801136.1"/>
    <property type="molecule type" value="Genomic_DNA"/>
</dbReference>
<sequence>MTGKRKILFLLLLLVVIIFLVKIYQYWILVKKSNQVSLDSIKKDLLDGKIKVSIYYEALCSDSRNFFINQLEPMYNDFHSYLDLDFVPYGKAKTIEKNGVITFKCQHAAVECVANKVHACSILHVKDQGLQLKYLSCMIKDNMLPHEIGEKCAKQLGIAYDPISECAHSDQSSLLLKEYGIRTDAVKPAITFIPTIELDDQQSVPLVHILKNFKKVICEKLDMKVKACL</sequence>
<evidence type="ECO:0000256" key="1">
    <source>
        <dbReference type="ARBA" id="ARBA00005679"/>
    </source>
</evidence>
<reference evidence="5" key="3">
    <citation type="submission" date="2019-08" db="EMBL/GenBank/DDBJ databases">
        <authorList>
            <consortium name="Photinus pyralis genome working group"/>
            <person name="Fallon T.R."/>
            <person name="Sander Lower S.E."/>
            <person name="Weng J.-K."/>
        </authorList>
    </citation>
    <scope>NUCLEOTIDE SEQUENCE</scope>
    <source>
        <strain evidence="5">1611_PpyrPB1</strain>
        <tissue evidence="5">Whole body</tissue>
    </source>
</reference>
<name>A0A1Y1MTJ5_PHOPY</name>
<reference evidence="4" key="1">
    <citation type="journal article" date="2016" name="Sci. Rep.">
        <title>Molecular characterization of firefly nuptial gifts: a multi-omics approach sheds light on postcopulatory sexual selection.</title>
        <authorList>
            <person name="Al-Wathiqui N."/>
            <person name="Fallon T.R."/>
            <person name="South A."/>
            <person name="Weng J.K."/>
            <person name="Lewis S.M."/>
        </authorList>
    </citation>
    <scope>NUCLEOTIDE SEQUENCE</scope>
</reference>
<feature type="transmembrane region" description="Helical" evidence="3">
    <location>
        <begin position="7"/>
        <end position="27"/>
    </location>
</feature>
<evidence type="ECO:0000313" key="4">
    <source>
        <dbReference type="EMBL" id="JAV88994.1"/>
    </source>
</evidence>
<keyword evidence="3" id="KW-0812">Transmembrane</keyword>
<dbReference type="InterPro" id="IPR004911">
    <property type="entry name" value="Interferon-induced_GILT"/>
</dbReference>
<dbReference type="EMBL" id="GEZM01021457">
    <property type="protein sequence ID" value="JAV88994.1"/>
    <property type="molecule type" value="Transcribed_RNA"/>
</dbReference>
<accession>A0A1Y1MTJ5</accession>
<dbReference type="Proteomes" id="UP000327044">
    <property type="component" value="Unassembled WGS sequence"/>
</dbReference>
<gene>
    <name evidence="5" type="ORF">PPYR_05490</name>
</gene>
<protein>
    <submittedName>
        <fullName evidence="4">Uncharacterized protein</fullName>
    </submittedName>
</protein>
<keyword evidence="2" id="KW-0325">Glycoprotein</keyword>
<evidence type="ECO:0000256" key="3">
    <source>
        <dbReference type="SAM" id="Phobius"/>
    </source>
</evidence>
<keyword evidence="6" id="KW-1185">Reference proteome</keyword>
<keyword evidence="3" id="KW-1133">Transmembrane helix</keyword>